<feature type="domain" description="PRMT5 oligomerisation" evidence="2">
    <location>
        <begin position="49"/>
        <end position="176"/>
    </location>
</feature>
<name>A0A2G8JHA6_STIJA</name>
<comment type="caution">
    <text evidence="3">The sequence shown here is derived from an EMBL/GenBank/DDBJ whole genome shotgun (WGS) entry which is preliminary data.</text>
</comment>
<evidence type="ECO:0000313" key="3">
    <source>
        <dbReference type="EMBL" id="PIK35136.1"/>
    </source>
</evidence>
<dbReference type="PANTHER" id="PTHR10738:SF0">
    <property type="entry name" value="PROTEIN ARGININE N-METHYLTRANSFERASE 5"/>
    <property type="match status" value="1"/>
</dbReference>
<dbReference type="PANTHER" id="PTHR10738">
    <property type="entry name" value="PROTEIN ARGININE N-METHYLTRANSFERASE 5"/>
    <property type="match status" value="1"/>
</dbReference>
<reference evidence="3 4" key="1">
    <citation type="journal article" date="2017" name="PLoS Biol.">
        <title>The sea cucumber genome provides insights into morphological evolution and visceral regeneration.</title>
        <authorList>
            <person name="Zhang X."/>
            <person name="Sun L."/>
            <person name="Yuan J."/>
            <person name="Sun Y."/>
            <person name="Gao Y."/>
            <person name="Zhang L."/>
            <person name="Li S."/>
            <person name="Dai H."/>
            <person name="Hamel J.F."/>
            <person name="Liu C."/>
            <person name="Yu Y."/>
            <person name="Liu S."/>
            <person name="Lin W."/>
            <person name="Guo K."/>
            <person name="Jin S."/>
            <person name="Xu P."/>
            <person name="Storey K.B."/>
            <person name="Huan P."/>
            <person name="Zhang T."/>
            <person name="Zhou Y."/>
            <person name="Zhang J."/>
            <person name="Lin C."/>
            <person name="Li X."/>
            <person name="Xing L."/>
            <person name="Huo D."/>
            <person name="Sun M."/>
            <person name="Wang L."/>
            <person name="Mercier A."/>
            <person name="Li F."/>
            <person name="Yang H."/>
            <person name="Xiang J."/>
        </authorList>
    </citation>
    <scope>NUCLEOTIDE SEQUENCE [LARGE SCALE GENOMIC DNA]</scope>
    <source>
        <strain evidence="3">Shaxun</strain>
        <tissue evidence="3">Muscle</tissue>
    </source>
</reference>
<dbReference type="InterPro" id="IPR035248">
    <property type="entry name" value="PRMT5_C"/>
</dbReference>
<dbReference type="SUPFAM" id="SSF53335">
    <property type="entry name" value="S-adenosyl-L-methionine-dependent methyltransferases"/>
    <property type="match status" value="1"/>
</dbReference>
<keyword evidence="4" id="KW-1185">Reference proteome</keyword>
<gene>
    <name evidence="3" type="ORF">BSL78_28039</name>
</gene>
<dbReference type="EMBL" id="MRZV01001979">
    <property type="protein sequence ID" value="PIK35136.1"/>
    <property type="molecule type" value="Genomic_DNA"/>
</dbReference>
<dbReference type="InterPro" id="IPR029063">
    <property type="entry name" value="SAM-dependent_MTases_sf"/>
</dbReference>
<organism evidence="3 4">
    <name type="scientific">Stichopus japonicus</name>
    <name type="common">Sea cucumber</name>
    <dbReference type="NCBI Taxonomy" id="307972"/>
    <lineage>
        <taxon>Eukaryota</taxon>
        <taxon>Metazoa</taxon>
        <taxon>Echinodermata</taxon>
        <taxon>Eleutherozoa</taxon>
        <taxon>Echinozoa</taxon>
        <taxon>Holothuroidea</taxon>
        <taxon>Aspidochirotacea</taxon>
        <taxon>Aspidochirotida</taxon>
        <taxon>Stichopodidae</taxon>
        <taxon>Apostichopus</taxon>
    </lineage>
</organism>
<dbReference type="Proteomes" id="UP000230750">
    <property type="component" value="Unassembled WGS sequence"/>
</dbReference>
<evidence type="ECO:0000259" key="2">
    <source>
        <dbReference type="Pfam" id="PF17286"/>
    </source>
</evidence>
<dbReference type="OrthoDB" id="1368803at2759"/>
<evidence type="ECO:0000256" key="1">
    <source>
        <dbReference type="ARBA" id="ARBA00022691"/>
    </source>
</evidence>
<dbReference type="AlphaFoldDB" id="A0A2G8JHA6"/>
<sequence>MGDKVTVVKTDMREWKRPEGRHHRQRTARVIRDNELSPECLDGAQKFLKGHFETPYVVRLHNVTILAESKPVFTFEHPNPPPTDNSRYKSLAFEVEMESELHGFAGYFDTVLYGDIMLSTEPRTYSEGMFSWFPLFFPLKEPVHLQSGTRIVVHFWRNCTPRNIWYEWCLTEPVATPPKHQRPIIYHRTVRNCRESIKGL</sequence>
<keyword evidence="1" id="KW-0949">S-adenosyl-L-methionine</keyword>
<accession>A0A2G8JHA6</accession>
<dbReference type="GO" id="GO:0005634">
    <property type="term" value="C:nucleus"/>
    <property type="evidence" value="ECO:0007669"/>
    <property type="project" value="TreeGrafter"/>
</dbReference>
<protein>
    <recommendedName>
        <fullName evidence="2">PRMT5 oligomerisation domain-containing protein</fullName>
    </recommendedName>
</protein>
<dbReference type="Gene3D" id="2.70.160.11">
    <property type="entry name" value="Hnrnp arginine n-methyltransferase1"/>
    <property type="match status" value="1"/>
</dbReference>
<dbReference type="GO" id="GO:0005829">
    <property type="term" value="C:cytosol"/>
    <property type="evidence" value="ECO:0007669"/>
    <property type="project" value="TreeGrafter"/>
</dbReference>
<evidence type="ECO:0000313" key="4">
    <source>
        <dbReference type="Proteomes" id="UP000230750"/>
    </source>
</evidence>
<dbReference type="STRING" id="307972.A0A2G8JHA6"/>
<proteinExistence type="predicted"/>
<dbReference type="InterPro" id="IPR025799">
    <property type="entry name" value="Arg_MeTrfase"/>
</dbReference>
<dbReference type="GO" id="GO:0006355">
    <property type="term" value="P:regulation of DNA-templated transcription"/>
    <property type="evidence" value="ECO:0007669"/>
    <property type="project" value="TreeGrafter"/>
</dbReference>
<dbReference type="Pfam" id="PF17286">
    <property type="entry name" value="PRMT5_C"/>
    <property type="match status" value="1"/>
</dbReference>
<dbReference type="GO" id="GO:0016274">
    <property type="term" value="F:protein-arginine N-methyltransferase activity"/>
    <property type="evidence" value="ECO:0007669"/>
    <property type="project" value="InterPro"/>
</dbReference>